<dbReference type="PANTHER" id="PTHR43280">
    <property type="entry name" value="ARAC-FAMILY TRANSCRIPTIONAL REGULATOR"/>
    <property type="match status" value="1"/>
</dbReference>
<dbReference type="PROSITE" id="PS01124">
    <property type="entry name" value="HTH_ARAC_FAMILY_2"/>
    <property type="match status" value="1"/>
</dbReference>
<evidence type="ECO:0000256" key="1">
    <source>
        <dbReference type="ARBA" id="ARBA00023015"/>
    </source>
</evidence>
<evidence type="ECO:0000259" key="5">
    <source>
        <dbReference type="PROSITE" id="PS01124"/>
    </source>
</evidence>
<dbReference type="PANTHER" id="PTHR43280:SF29">
    <property type="entry name" value="ARAC-FAMILY TRANSCRIPTIONAL REGULATOR"/>
    <property type="match status" value="1"/>
</dbReference>
<feature type="domain" description="HTH araC/xylS-type" evidence="5">
    <location>
        <begin position="240"/>
        <end position="341"/>
    </location>
</feature>
<evidence type="ECO:0000256" key="2">
    <source>
        <dbReference type="ARBA" id="ARBA00023125"/>
    </source>
</evidence>
<evidence type="ECO:0000313" key="7">
    <source>
        <dbReference type="Proteomes" id="UP000630805"/>
    </source>
</evidence>
<dbReference type="InterPro" id="IPR018060">
    <property type="entry name" value="HTH_AraC"/>
</dbReference>
<dbReference type="EMBL" id="JABXWT010000018">
    <property type="protein sequence ID" value="NVO58123.1"/>
    <property type="molecule type" value="Genomic_DNA"/>
</dbReference>
<protein>
    <submittedName>
        <fullName evidence="6">Helix-turn-helix transcriptional regulator</fullName>
    </submittedName>
</protein>
<keyword evidence="4" id="KW-0812">Transmembrane</keyword>
<feature type="transmembrane region" description="Helical" evidence="4">
    <location>
        <begin position="72"/>
        <end position="90"/>
    </location>
</feature>
<dbReference type="Gene3D" id="1.10.10.60">
    <property type="entry name" value="Homeodomain-like"/>
    <property type="match status" value="1"/>
</dbReference>
<keyword evidence="4" id="KW-1133">Transmembrane helix</keyword>
<feature type="transmembrane region" description="Helical" evidence="4">
    <location>
        <begin position="198"/>
        <end position="218"/>
    </location>
</feature>
<feature type="transmembrane region" description="Helical" evidence="4">
    <location>
        <begin position="121"/>
        <end position="141"/>
    </location>
</feature>
<feature type="transmembrane region" description="Helical" evidence="4">
    <location>
        <begin position="162"/>
        <end position="186"/>
    </location>
</feature>
<evidence type="ECO:0000313" key="6">
    <source>
        <dbReference type="EMBL" id="NVO58123.1"/>
    </source>
</evidence>
<sequence length="352" mass="39289">MDSPGLISFPLPLATALLCCVLAILVWRLDLRLRRANIMFSAFFGLGAFSSLLVGLRFGYGVEQLIPLQRTLPLFLGPLMYLGFASMAVDKRGIARIMLLHLGAPFLLIGLFLLFAADLRILDWVISGSYLFYSFALYLLWRKGPDALSHARVDATRGLSDWLLRGIGFLVFLLVLDSAIALDFAINEGANASKLISYGTVPLILLLLVTLVTLPLMFSKEHIVTTTVPEVCTEDTEITDRLQRLMDEQQLYLDPDITVQRLAKRLSLPARNVSSAINKTQGINMSQYVNRFRLTHAAQLLADTDTSVAKIAAESGFMTRSNFYREFQRVYGQSPIEYRTQSKAKKNSPTTI</sequence>
<feature type="transmembrane region" description="Helical" evidence="4">
    <location>
        <begin position="97"/>
        <end position="115"/>
    </location>
</feature>
<dbReference type="RefSeq" id="WP_176867170.1">
    <property type="nucleotide sequence ID" value="NZ_JABXWT010000018.1"/>
</dbReference>
<dbReference type="InterPro" id="IPR009057">
    <property type="entry name" value="Homeodomain-like_sf"/>
</dbReference>
<organism evidence="6 7">
    <name type="scientific">Ruegeria haliotis</name>
    <dbReference type="NCBI Taxonomy" id="2747601"/>
    <lineage>
        <taxon>Bacteria</taxon>
        <taxon>Pseudomonadati</taxon>
        <taxon>Pseudomonadota</taxon>
        <taxon>Alphaproteobacteria</taxon>
        <taxon>Rhodobacterales</taxon>
        <taxon>Roseobacteraceae</taxon>
        <taxon>Ruegeria</taxon>
    </lineage>
</organism>
<keyword evidence="7" id="KW-1185">Reference proteome</keyword>
<dbReference type="SUPFAM" id="SSF46689">
    <property type="entry name" value="Homeodomain-like"/>
    <property type="match status" value="1"/>
</dbReference>
<dbReference type="SMART" id="SM00342">
    <property type="entry name" value="HTH_ARAC"/>
    <property type="match status" value="1"/>
</dbReference>
<evidence type="ECO:0000256" key="3">
    <source>
        <dbReference type="ARBA" id="ARBA00023163"/>
    </source>
</evidence>
<dbReference type="PROSITE" id="PS00041">
    <property type="entry name" value="HTH_ARAC_FAMILY_1"/>
    <property type="match status" value="1"/>
</dbReference>
<evidence type="ECO:0000256" key="4">
    <source>
        <dbReference type="SAM" id="Phobius"/>
    </source>
</evidence>
<keyword evidence="2" id="KW-0238">DNA-binding</keyword>
<name>A0ABX2PVA9_9RHOB</name>
<dbReference type="Proteomes" id="UP000630805">
    <property type="component" value="Unassembled WGS sequence"/>
</dbReference>
<accession>A0ABX2PVA9</accession>
<dbReference type="Pfam" id="PF12833">
    <property type="entry name" value="HTH_18"/>
    <property type="match status" value="1"/>
</dbReference>
<gene>
    <name evidence="6" type="ORF">HW561_20220</name>
</gene>
<keyword evidence="3" id="KW-0804">Transcription</keyword>
<reference evidence="6 7" key="1">
    <citation type="submission" date="2020-06" db="EMBL/GenBank/DDBJ databases">
        <authorList>
            <person name="Cao W.R."/>
        </authorList>
    </citation>
    <scope>NUCLEOTIDE SEQUENCE [LARGE SCALE GENOMIC DNA]</scope>
    <source>
        <strain evidence="6 7">B1Z28</strain>
    </source>
</reference>
<keyword evidence="4" id="KW-0472">Membrane</keyword>
<dbReference type="InterPro" id="IPR018062">
    <property type="entry name" value="HTH_AraC-typ_CS"/>
</dbReference>
<proteinExistence type="predicted"/>
<comment type="caution">
    <text evidence="6">The sequence shown here is derived from an EMBL/GenBank/DDBJ whole genome shotgun (WGS) entry which is preliminary data.</text>
</comment>
<feature type="transmembrane region" description="Helical" evidence="4">
    <location>
        <begin position="39"/>
        <end position="60"/>
    </location>
</feature>
<feature type="transmembrane region" description="Helical" evidence="4">
    <location>
        <begin position="6"/>
        <end position="27"/>
    </location>
</feature>
<keyword evidence="1" id="KW-0805">Transcription regulation</keyword>